<reference evidence="3" key="1">
    <citation type="submission" date="2020-05" db="EMBL/GenBank/DDBJ databases">
        <title>Genomic Encyclopedia of Type Strains, Phase IV (KMG-V): Genome sequencing to study the core and pangenomes of soil and plant-associated prokaryotes.</title>
        <authorList>
            <person name="Whitman W."/>
        </authorList>
    </citation>
    <scope>NUCLEOTIDE SEQUENCE</scope>
    <source>
        <strain evidence="3">16F</strain>
    </source>
</reference>
<gene>
    <name evidence="3" type="ORF">HNQ03_002836</name>
</gene>
<dbReference type="EMBL" id="JABSNO010000027">
    <property type="protein sequence ID" value="NRS93745.1"/>
    <property type="molecule type" value="Genomic_DNA"/>
</dbReference>
<sequence>MSRTRIVKGNITKIVGKSYKIYSKENIENYSAKKIIQVGKEGGVLYGEPEKFVPKEAEIIESEYKLESLYVHNHIKSVANEMVQKFNADNSGIIYSLYKDIAEGKIVNPSIKVTKSLHSSKAKYDEKTDEILVWEGQLTNIENSNDRKIKLISWLTEAYGNYIDFKVRDKLSIKDNLDVYDYDLFQFDAAGESNVEIGTLESPTFNGALNINFPKMESEEVMGNSHPEYRRDSKARGGPNAGDYDEMYFPDPPNPPPTNGGPGDPPFNIGLKFSFSLGGGFSASLYAGISKQIKVGNDFGLMPSFTAAATYYGNGTPGTSPLSPNLFTLSGTPSLTLGYKTGNSMNMNLFNDFSGSGVNNPYEYAFTLGQVGVLSSGRVTSEYDIDGNRIKDPYNSHDRPNRNQILGAASIKIGNFMISSYNDIYKLPLFLGMDSDQYWSAGVNMKARISDNIDMAYAFDLYYGKSNNKNTYNLDKNIGGQNYDTQRLFDVLLNRGQESFSFTDANGNFNKTTKVGYGTFWPSNAMHNAIPFPDIPERPKEPIKDDFKDDEKFKLSVLKYKKDLGKYNLDMINYEETSLLKFSPTFHHLFVVYKEGSKEVDLERLNTYMNAPLSNKKLQDLKIDLDPQINNINDK</sequence>
<evidence type="ECO:0000313" key="3">
    <source>
        <dbReference type="EMBL" id="NRS93745.1"/>
    </source>
</evidence>
<feature type="domain" description="Bacterial toxin 23" evidence="2">
    <location>
        <begin position="395"/>
        <end position="498"/>
    </location>
</feature>
<comment type="caution">
    <text evidence="3">The sequence shown here is derived from an EMBL/GenBank/DDBJ whole genome shotgun (WGS) entry which is preliminary data.</text>
</comment>
<organism evidence="3 4">
    <name type="scientific">Frigoriflavimonas asaccharolytica</name>
    <dbReference type="NCBI Taxonomy" id="2735899"/>
    <lineage>
        <taxon>Bacteria</taxon>
        <taxon>Pseudomonadati</taxon>
        <taxon>Bacteroidota</taxon>
        <taxon>Flavobacteriia</taxon>
        <taxon>Flavobacteriales</taxon>
        <taxon>Weeksellaceae</taxon>
        <taxon>Frigoriflavimonas</taxon>
    </lineage>
</organism>
<feature type="compositionally biased region" description="Pro residues" evidence="1">
    <location>
        <begin position="250"/>
        <end position="265"/>
    </location>
</feature>
<evidence type="ECO:0000259" key="2">
    <source>
        <dbReference type="Pfam" id="PF15528"/>
    </source>
</evidence>
<proteinExistence type="predicted"/>
<name>A0A8J8GD38_9FLAO</name>
<feature type="region of interest" description="Disordered" evidence="1">
    <location>
        <begin position="222"/>
        <end position="265"/>
    </location>
</feature>
<evidence type="ECO:0000313" key="4">
    <source>
        <dbReference type="Proteomes" id="UP000610746"/>
    </source>
</evidence>
<keyword evidence="4" id="KW-1185">Reference proteome</keyword>
<evidence type="ECO:0000256" key="1">
    <source>
        <dbReference type="SAM" id="MobiDB-lite"/>
    </source>
</evidence>
<protein>
    <recommendedName>
        <fullName evidence="2">Bacterial toxin 23 domain-containing protein</fullName>
    </recommendedName>
</protein>
<dbReference type="InterPro" id="IPR029115">
    <property type="entry name" value="Ntox23"/>
</dbReference>
<accession>A0A8J8GD38</accession>
<dbReference type="Proteomes" id="UP000610746">
    <property type="component" value="Unassembled WGS sequence"/>
</dbReference>
<dbReference type="RefSeq" id="WP_173780291.1">
    <property type="nucleotide sequence ID" value="NZ_JABSNO010000027.1"/>
</dbReference>
<dbReference type="Pfam" id="PF15528">
    <property type="entry name" value="Ntox23"/>
    <property type="match status" value="1"/>
</dbReference>
<dbReference type="AlphaFoldDB" id="A0A8J8GD38"/>